<evidence type="ECO:0000259" key="13">
    <source>
        <dbReference type="PROSITE" id="PS50885"/>
    </source>
</evidence>
<evidence type="ECO:0000256" key="9">
    <source>
        <dbReference type="PROSITE-ProRule" id="PRU00284"/>
    </source>
</evidence>
<feature type="transmembrane region" description="Helical" evidence="11">
    <location>
        <begin position="6"/>
        <end position="24"/>
    </location>
</feature>
<dbReference type="PROSITE" id="PS50111">
    <property type="entry name" value="CHEMOTAXIS_TRANSDUC_2"/>
    <property type="match status" value="1"/>
</dbReference>
<evidence type="ECO:0000256" key="6">
    <source>
        <dbReference type="ARBA" id="ARBA00023136"/>
    </source>
</evidence>
<dbReference type="CDD" id="cd12913">
    <property type="entry name" value="PDC1_MCP_like"/>
    <property type="match status" value="1"/>
</dbReference>
<keyword evidence="10" id="KW-0175">Coiled coil</keyword>
<evidence type="ECO:0000256" key="11">
    <source>
        <dbReference type="SAM" id="Phobius"/>
    </source>
</evidence>
<dbReference type="OrthoDB" id="9760371at2"/>
<dbReference type="EMBL" id="MCIB01000012">
    <property type="protein sequence ID" value="RKD32308.1"/>
    <property type="molecule type" value="Genomic_DNA"/>
</dbReference>
<evidence type="ECO:0000256" key="1">
    <source>
        <dbReference type="ARBA" id="ARBA00004651"/>
    </source>
</evidence>
<keyword evidence="7 9" id="KW-0807">Transducer</keyword>
<evidence type="ECO:0000256" key="2">
    <source>
        <dbReference type="ARBA" id="ARBA00022475"/>
    </source>
</evidence>
<dbReference type="InterPro" id="IPR033479">
    <property type="entry name" value="dCache_1"/>
</dbReference>
<dbReference type="SMART" id="SM00304">
    <property type="entry name" value="HAMP"/>
    <property type="match status" value="1"/>
</dbReference>
<dbReference type="SUPFAM" id="SSF103190">
    <property type="entry name" value="Sensory domain-like"/>
    <property type="match status" value="1"/>
</dbReference>
<dbReference type="Pfam" id="PF00672">
    <property type="entry name" value="HAMP"/>
    <property type="match status" value="1"/>
</dbReference>
<dbReference type="GO" id="GO:0006935">
    <property type="term" value="P:chemotaxis"/>
    <property type="evidence" value="ECO:0007669"/>
    <property type="project" value="UniProtKB-KW"/>
</dbReference>
<dbReference type="CDD" id="cd06225">
    <property type="entry name" value="HAMP"/>
    <property type="match status" value="1"/>
</dbReference>
<feature type="domain" description="HAMP" evidence="13">
    <location>
        <begin position="302"/>
        <end position="354"/>
    </location>
</feature>
<evidence type="ECO:0000256" key="7">
    <source>
        <dbReference type="ARBA" id="ARBA00023224"/>
    </source>
</evidence>
<keyword evidence="3" id="KW-0145">Chemotaxis</keyword>
<dbReference type="SUPFAM" id="SSF58104">
    <property type="entry name" value="Methyl-accepting chemotaxis protein (MCP) signaling domain"/>
    <property type="match status" value="1"/>
</dbReference>
<evidence type="ECO:0000256" key="5">
    <source>
        <dbReference type="ARBA" id="ARBA00022989"/>
    </source>
</evidence>
<dbReference type="RefSeq" id="WP_120168747.1">
    <property type="nucleotide sequence ID" value="NZ_MCIB01000012.1"/>
</dbReference>
<dbReference type="CDD" id="cd12912">
    <property type="entry name" value="PDC2_MCP_like"/>
    <property type="match status" value="1"/>
</dbReference>
<dbReference type="PANTHER" id="PTHR32089:SF112">
    <property type="entry name" value="LYSOZYME-LIKE PROTEIN-RELATED"/>
    <property type="match status" value="1"/>
</dbReference>
<dbReference type="AlphaFoldDB" id="A0A419T4K1"/>
<proteinExistence type="inferred from homology"/>
<dbReference type="PROSITE" id="PS50885">
    <property type="entry name" value="HAMP"/>
    <property type="match status" value="1"/>
</dbReference>
<gene>
    <name evidence="14" type="ORF">BET03_03080</name>
</gene>
<evidence type="ECO:0000256" key="3">
    <source>
        <dbReference type="ARBA" id="ARBA00022500"/>
    </source>
</evidence>
<evidence type="ECO:0000313" key="15">
    <source>
        <dbReference type="Proteomes" id="UP000284177"/>
    </source>
</evidence>
<dbReference type="Gene3D" id="3.30.450.20">
    <property type="entry name" value="PAS domain"/>
    <property type="match status" value="1"/>
</dbReference>
<dbReference type="SMART" id="SM00283">
    <property type="entry name" value="MA"/>
    <property type="match status" value="1"/>
</dbReference>
<comment type="caution">
    <text evidence="14">The sequence shown here is derived from an EMBL/GenBank/DDBJ whole genome shotgun (WGS) entry which is preliminary data.</text>
</comment>
<dbReference type="Proteomes" id="UP000284177">
    <property type="component" value="Unassembled WGS sequence"/>
</dbReference>
<protein>
    <recommendedName>
        <fullName evidence="16">Chemotaxis protein</fullName>
    </recommendedName>
</protein>
<evidence type="ECO:0000259" key="12">
    <source>
        <dbReference type="PROSITE" id="PS50111"/>
    </source>
</evidence>
<dbReference type="CDD" id="cd11386">
    <property type="entry name" value="MCP_signal"/>
    <property type="match status" value="1"/>
</dbReference>
<dbReference type="Pfam" id="PF00015">
    <property type="entry name" value="MCPsignal"/>
    <property type="match status" value="1"/>
</dbReference>
<keyword evidence="15" id="KW-1185">Reference proteome</keyword>
<keyword evidence="2" id="KW-1003">Cell membrane</keyword>
<dbReference type="Gene3D" id="1.10.287.950">
    <property type="entry name" value="Methyl-accepting chemotaxis protein"/>
    <property type="match status" value="1"/>
</dbReference>
<evidence type="ECO:0000256" key="8">
    <source>
        <dbReference type="ARBA" id="ARBA00029447"/>
    </source>
</evidence>
<accession>A0A419T4K1</accession>
<dbReference type="Pfam" id="PF02743">
    <property type="entry name" value="dCache_1"/>
    <property type="match status" value="1"/>
</dbReference>
<evidence type="ECO:0008006" key="16">
    <source>
        <dbReference type="Google" id="ProtNLM"/>
    </source>
</evidence>
<organism evidence="14 15">
    <name type="scientific">Thermohalobacter berrensis</name>
    <dbReference type="NCBI Taxonomy" id="99594"/>
    <lineage>
        <taxon>Bacteria</taxon>
        <taxon>Bacillati</taxon>
        <taxon>Bacillota</taxon>
        <taxon>Tissierellia</taxon>
        <taxon>Tissierellales</taxon>
        <taxon>Thermohalobacteraceae</taxon>
        <taxon>Thermohalobacter</taxon>
    </lineage>
</organism>
<dbReference type="PANTHER" id="PTHR32089">
    <property type="entry name" value="METHYL-ACCEPTING CHEMOTAXIS PROTEIN MCPB"/>
    <property type="match status" value="1"/>
</dbReference>
<comment type="subcellular location">
    <subcellularLocation>
        <location evidence="1">Cell membrane</location>
        <topology evidence="1">Multi-pass membrane protein</topology>
    </subcellularLocation>
</comment>
<comment type="similarity">
    <text evidence="8">Belongs to the methyl-accepting chemotaxis (MCP) protein family.</text>
</comment>
<dbReference type="GO" id="GO:0005886">
    <property type="term" value="C:plasma membrane"/>
    <property type="evidence" value="ECO:0007669"/>
    <property type="project" value="UniProtKB-SubCell"/>
</dbReference>
<sequence length="659" mass="72693">MSIRWKMIIVLMVLVTMLTVFLGYNNFKDGQTILAEELKVTSSETVEQVVNVTDVFMDSVEKTVNILSSDPNVQQVLVNPDSRTWMMETFKGIKDSDENIMNIYIGTQTGQMFIYPEQDLGDDYDPRTRPWYKAAVETDGIIWTEAYKDAGSGKLVVSVAKPVYNERNYGEFVGVVSIDISLDTLTNVVNNIKLGEKGYLALTDSKGITMAHPDPELVGKRVPIEELVNAITSKDAGNLDFTFEGTERLGIFNTISKTGWKIVGIIPYSEIEEDTSIIFRNSIRNGIIVLVVAILLGLFFSRFITSSLNNLVEDVKKIGSGDFTVKCKVKTKDEIGTLAKTLNQMIKDLGVLIKNVQSSSEQLASSSQQLTATSQQSTTAAEEVARTIEEIAKSANEQAEDTEKGAQKTNELGEIVEGDQELMSQLNIAANKVDELKDEGIKSIQELTERTEQNSKASQEVHRVVLETNESTEKISASSKMIQNIAEQINLLALNAAIEAARAGEAGKGFAVVADEIRKLAEETDQFTKEIEEVVNDLQVKSKDAVDTMEKTTKYIKEQNESVEDTREKFEGIADSIEKTKDIINKLNVSGKQLTEKKNEILSVMENLSAISEENAASTEEASASIEEQSASMEEIANASEALSELAQELQSAIVKFKV</sequence>
<reference evidence="14 15" key="1">
    <citation type="submission" date="2016-08" db="EMBL/GenBank/DDBJ databases">
        <title>Novel Firmicutes and Novel Genomes.</title>
        <authorList>
            <person name="Poppleton D.I."/>
            <person name="Gribaldo S."/>
        </authorList>
    </citation>
    <scope>NUCLEOTIDE SEQUENCE [LARGE SCALE GENOMIC DNA]</scope>
    <source>
        <strain evidence="14 15">CTT3</strain>
    </source>
</reference>
<evidence type="ECO:0000256" key="4">
    <source>
        <dbReference type="ARBA" id="ARBA00022692"/>
    </source>
</evidence>
<evidence type="ECO:0000256" key="10">
    <source>
        <dbReference type="SAM" id="Coils"/>
    </source>
</evidence>
<keyword evidence="5 11" id="KW-1133">Transmembrane helix</keyword>
<evidence type="ECO:0000313" key="14">
    <source>
        <dbReference type="EMBL" id="RKD32308.1"/>
    </source>
</evidence>
<dbReference type="InterPro" id="IPR004089">
    <property type="entry name" value="MCPsignal_dom"/>
</dbReference>
<dbReference type="InterPro" id="IPR029151">
    <property type="entry name" value="Sensor-like_sf"/>
</dbReference>
<feature type="domain" description="Methyl-accepting transducer" evidence="12">
    <location>
        <begin position="373"/>
        <end position="630"/>
    </location>
</feature>
<keyword evidence="4 11" id="KW-0812">Transmembrane</keyword>
<name>A0A419T4K1_9FIRM</name>
<feature type="coiled-coil region" evidence="10">
    <location>
        <begin position="392"/>
        <end position="439"/>
    </location>
</feature>
<keyword evidence="6 11" id="KW-0472">Membrane</keyword>
<dbReference type="GO" id="GO:0007165">
    <property type="term" value="P:signal transduction"/>
    <property type="evidence" value="ECO:0007669"/>
    <property type="project" value="UniProtKB-KW"/>
</dbReference>
<dbReference type="InterPro" id="IPR003660">
    <property type="entry name" value="HAMP_dom"/>
</dbReference>